<dbReference type="EMBL" id="NFLC01000013">
    <property type="protein sequence ID" value="OUQ10054.1"/>
    <property type="molecule type" value="Genomic_DNA"/>
</dbReference>
<evidence type="ECO:0000313" key="2">
    <source>
        <dbReference type="EMBL" id="OUQ10054.1"/>
    </source>
</evidence>
<dbReference type="RefSeq" id="WP_087215128.1">
    <property type="nucleotide sequence ID" value="NZ_JAKYKP010000063.1"/>
</dbReference>
<name>A0A1Y4QXL5_9ENTE</name>
<keyword evidence="1" id="KW-0472">Membrane</keyword>
<organism evidence="2 3">
    <name type="scientific">Enterococcus cecorum</name>
    <dbReference type="NCBI Taxonomy" id="44008"/>
    <lineage>
        <taxon>Bacteria</taxon>
        <taxon>Bacillati</taxon>
        <taxon>Bacillota</taxon>
        <taxon>Bacilli</taxon>
        <taxon>Lactobacillales</taxon>
        <taxon>Enterococcaceae</taxon>
        <taxon>Enterococcus</taxon>
    </lineage>
</organism>
<keyword evidence="1" id="KW-0812">Transmembrane</keyword>
<dbReference type="AlphaFoldDB" id="A0A1Y4QXL5"/>
<feature type="transmembrane region" description="Helical" evidence="1">
    <location>
        <begin position="17"/>
        <end position="36"/>
    </location>
</feature>
<proteinExistence type="predicted"/>
<accession>A0A1Y4QXL5</accession>
<comment type="caution">
    <text evidence="2">The sequence shown here is derived from an EMBL/GenBank/DDBJ whole genome shotgun (WGS) entry which is preliminary data.</text>
</comment>
<keyword evidence="1" id="KW-1133">Transmembrane helix</keyword>
<protein>
    <submittedName>
        <fullName evidence="2">Uncharacterized protein</fullName>
    </submittedName>
</protein>
<sequence length="135" mass="15583">MQQKIIEALSQYDPLEVIVGTPIVILLLYICVFRPLEVILDDYYDAKNKDLFEGSEKFKMIDVLDKLANSEIKEGSILIIDGCEYELDYEGIFRRKTDLDCVIEADIMYDYYLDESFLNAEVELKGVDEDESMVG</sequence>
<dbReference type="Proteomes" id="UP000196074">
    <property type="component" value="Unassembled WGS sequence"/>
</dbReference>
<evidence type="ECO:0000256" key="1">
    <source>
        <dbReference type="SAM" id="Phobius"/>
    </source>
</evidence>
<reference evidence="3" key="1">
    <citation type="submission" date="2017-04" db="EMBL/GenBank/DDBJ databases">
        <title>Function of individual gut microbiota members based on whole genome sequencing of pure cultures obtained from chicken caecum.</title>
        <authorList>
            <person name="Medvecky M."/>
            <person name="Cejkova D."/>
            <person name="Polansky O."/>
            <person name="Karasova D."/>
            <person name="Kubasova T."/>
            <person name="Cizek A."/>
            <person name="Rychlik I."/>
        </authorList>
    </citation>
    <scope>NUCLEOTIDE SEQUENCE [LARGE SCALE GENOMIC DNA]</scope>
    <source>
        <strain evidence="3">An144</strain>
    </source>
</reference>
<evidence type="ECO:0000313" key="3">
    <source>
        <dbReference type="Proteomes" id="UP000196074"/>
    </source>
</evidence>
<gene>
    <name evidence="2" type="ORF">B5E88_07605</name>
</gene>